<evidence type="ECO:0000256" key="1">
    <source>
        <dbReference type="SAM" id="MobiDB-lite"/>
    </source>
</evidence>
<dbReference type="InterPro" id="IPR014790">
    <property type="entry name" value="MutL_C"/>
</dbReference>
<keyword evidence="4" id="KW-1185">Reference proteome</keyword>
<dbReference type="PANTHER" id="PTHR10073">
    <property type="entry name" value="DNA MISMATCH REPAIR PROTEIN MLH, PMS, MUTL"/>
    <property type="match status" value="1"/>
</dbReference>
<dbReference type="Proteomes" id="UP001437256">
    <property type="component" value="Unassembled WGS sequence"/>
</dbReference>
<organism evidence="3 4">
    <name type="scientific">Marasmius tenuissimus</name>
    <dbReference type="NCBI Taxonomy" id="585030"/>
    <lineage>
        <taxon>Eukaryota</taxon>
        <taxon>Fungi</taxon>
        <taxon>Dikarya</taxon>
        <taxon>Basidiomycota</taxon>
        <taxon>Agaricomycotina</taxon>
        <taxon>Agaricomycetes</taxon>
        <taxon>Agaricomycetidae</taxon>
        <taxon>Agaricales</taxon>
        <taxon>Marasmiineae</taxon>
        <taxon>Marasmiaceae</taxon>
        <taxon>Marasmius</taxon>
    </lineage>
</organism>
<comment type="caution">
    <text evidence="3">The sequence shown here is derived from an EMBL/GenBank/DDBJ whole genome shotgun (WGS) entry which is preliminary data.</text>
</comment>
<dbReference type="Gene3D" id="3.30.230.10">
    <property type="match status" value="1"/>
</dbReference>
<dbReference type="Gene3D" id="3.30.1540.20">
    <property type="entry name" value="MutL, C-terminal domain, dimerisation subdomain"/>
    <property type="match status" value="2"/>
</dbReference>
<dbReference type="InterPro" id="IPR042120">
    <property type="entry name" value="MutL_C_dimsub"/>
</dbReference>
<evidence type="ECO:0000313" key="4">
    <source>
        <dbReference type="Proteomes" id="UP001437256"/>
    </source>
</evidence>
<evidence type="ECO:0000313" key="3">
    <source>
        <dbReference type="EMBL" id="KAL0067684.1"/>
    </source>
</evidence>
<dbReference type="InterPro" id="IPR014721">
    <property type="entry name" value="Ribsml_uS5_D2-typ_fold_subgr"/>
</dbReference>
<proteinExistence type="predicted"/>
<dbReference type="SMART" id="SM00853">
    <property type="entry name" value="MutL_C"/>
    <property type="match status" value="1"/>
</dbReference>
<reference evidence="3 4" key="1">
    <citation type="submission" date="2024-05" db="EMBL/GenBank/DDBJ databases">
        <title>A draft genome resource for the thread blight pathogen Marasmius tenuissimus strain MS-2.</title>
        <authorList>
            <person name="Yulfo-Soto G.E."/>
            <person name="Baruah I.K."/>
            <person name="Amoako-Attah I."/>
            <person name="Bukari Y."/>
            <person name="Meinhardt L.W."/>
            <person name="Bailey B.A."/>
            <person name="Cohen S.P."/>
        </authorList>
    </citation>
    <scope>NUCLEOTIDE SEQUENCE [LARGE SCALE GENOMIC DNA]</scope>
    <source>
        <strain evidence="3 4">MS-2</strain>
    </source>
</reference>
<name>A0ABR3A2W3_9AGAR</name>
<accession>A0ABR3A2W3</accession>
<dbReference type="InterPro" id="IPR038973">
    <property type="entry name" value="MutL/Mlh/Pms-like"/>
</dbReference>
<sequence>MNPGRVHYAHTPSTAISDRTLATRRSPRKAEKKAVYVLNLIVPPDKVDNLFEPKKSVIHLREQNTVESLLTSAVDSFLVQYGFRVPTQRTRGNESVSPSPHKRRKLHLADDSGYAEDFSGEISPYDWKTKPEVPKIDELYIGDAPGRPELGNEIIWTDATTSQTFVVDRRTGHSILQGDPRVNPGTSEAETHRERRTLPLSRVDAFSSNVETPDWIRKALEANECYTIGEKKVRSIDHASRREEGEHGLVIERHSHWQARRPDSYSFREVQSYVERSDQTSKHSFTRENLHEAVVISQVDRKFVACVLSGGEEETEDTGRTTLVLIDQHAADERVRVELFLRDLCLGFLRNIDAGPGERDNAVETRHLTPQVLILLTRPEVRRLLSSQEVRDLFWSWGISFSKPQIEALDHGEAAGGVDGDDSGSYAQIAVEYIPEIVADKLLSAEELRDMVKSFLAQVDSDHLLDVLRHRIPVSESEQRKESNWLKALQVGLSLMEFKKKKMRRYHTGAIMFNDPLNNEQCERLVQQLSETALPFQCAHGRFVPSICSSHHGDFSIERNRPSLVPLTNFGQLAGDRGKYRHSQVNWSALEEQT</sequence>
<protein>
    <submittedName>
        <fullName evidence="3">DNA mismatch repair protein</fullName>
    </submittedName>
</protein>
<feature type="region of interest" description="Disordered" evidence="1">
    <location>
        <begin position="175"/>
        <end position="194"/>
    </location>
</feature>
<dbReference type="PANTHER" id="PTHR10073:SF47">
    <property type="entry name" value="DNA MISMATCH REPAIR PROTEIN MLH3"/>
    <property type="match status" value="1"/>
</dbReference>
<dbReference type="EMBL" id="JBBXMP010000024">
    <property type="protein sequence ID" value="KAL0067684.1"/>
    <property type="molecule type" value="Genomic_DNA"/>
</dbReference>
<gene>
    <name evidence="3" type="primary">MLH3</name>
    <name evidence="3" type="ORF">AAF712_005399</name>
</gene>
<evidence type="ECO:0000259" key="2">
    <source>
        <dbReference type="SMART" id="SM00853"/>
    </source>
</evidence>
<feature type="domain" description="MutL C-terminal dimerisation" evidence="2">
    <location>
        <begin position="295"/>
        <end position="517"/>
    </location>
</feature>